<organism evidence="3 4">
    <name type="scientific">Penicillium decumbens</name>
    <dbReference type="NCBI Taxonomy" id="69771"/>
    <lineage>
        <taxon>Eukaryota</taxon>
        <taxon>Fungi</taxon>
        <taxon>Dikarya</taxon>
        <taxon>Ascomycota</taxon>
        <taxon>Pezizomycotina</taxon>
        <taxon>Eurotiomycetes</taxon>
        <taxon>Eurotiomycetidae</taxon>
        <taxon>Eurotiales</taxon>
        <taxon>Aspergillaceae</taxon>
        <taxon>Penicillium</taxon>
    </lineage>
</organism>
<keyword evidence="1" id="KW-1133">Transmembrane helix</keyword>
<dbReference type="CDD" id="cd00138">
    <property type="entry name" value="PLDc_SF"/>
    <property type="match status" value="2"/>
</dbReference>
<evidence type="ECO:0000313" key="3">
    <source>
        <dbReference type="EMBL" id="OQD67243.1"/>
    </source>
</evidence>
<evidence type="ECO:0000256" key="1">
    <source>
        <dbReference type="SAM" id="Phobius"/>
    </source>
</evidence>
<dbReference type="GO" id="GO:0030572">
    <property type="term" value="F:phosphatidyltransferase activity"/>
    <property type="evidence" value="ECO:0007669"/>
    <property type="project" value="UniProtKB-ARBA"/>
</dbReference>
<protein>
    <recommendedName>
        <fullName evidence="2">PLD phosphodiesterase domain-containing protein</fullName>
    </recommendedName>
</protein>
<dbReference type="Pfam" id="PF13091">
    <property type="entry name" value="PLDc_2"/>
    <property type="match status" value="1"/>
</dbReference>
<dbReference type="OrthoDB" id="9997422at2759"/>
<gene>
    <name evidence="3" type="ORF">PENDEC_c041G00134</name>
</gene>
<dbReference type="PROSITE" id="PS50035">
    <property type="entry name" value="PLD"/>
    <property type="match status" value="2"/>
</dbReference>
<dbReference type="InterPro" id="IPR025202">
    <property type="entry name" value="PLD-like_dom"/>
</dbReference>
<dbReference type="GO" id="GO:0032049">
    <property type="term" value="P:cardiolipin biosynthetic process"/>
    <property type="evidence" value="ECO:0007669"/>
    <property type="project" value="UniProtKB-ARBA"/>
</dbReference>
<dbReference type="STRING" id="69771.A0A1V6NRC0"/>
<sequence>MVHVISHLVDHMNPLISWIYTRLFQLVAGFSLASLAAGIIFFIYQPLSPNHSRCTMVPWEVYLLCKQSQTVTSELARDPSQCPETVFHKLYEKHHSVLPGAKCGSAGLSAEEFNEKDEQQRAHACGNWGSSEPSELFLQVYHDALCSLEKNPMAGVVSPPVMASRGVVPLTIIAPLPDLCRHLANCIVRAEHEIFLGTNFWIHSDAATLVTNAIRELSRRAGERGRKVIMKMMYDRGDPRQVLKNRLSVHEDQYTSDKVNLPPANEIPNVDLQVINFHRPAFGTFHSKFTVIDRQIALLQSSNIQDNDNLEMLSHIEGPIVDGFYDAALLSWGKSLDPPLPLLNIPAETLQIPCHDSKETESLSEEVSQVLPEHTAESEHYDTSYEKEAQRVNSSIIPRGEETSTQAVTRHLNTTIQPDTVGDAPDSDQEPRMTPYIVLPRHDPVPMALVNREPYGAPNHSSIHTPQNAAWLAAIKNAKHSIFIQTPNMNAEPLLEPILKAIRRGVTITAYLCLGYNDAGELLPFQNGTNEMIANRLYNALESDEEKARLRIHYYVGKDQTRPIHNSFKKRSCHIKLMIVDEQIAIQGNGNLDTQSFFHSQEINVLLDSPLICKQWLSAIDRNQNTAKYGAASSKDGCWHDLETDEIPHGSMLTFGLW</sequence>
<accession>A0A1V6NRC0</accession>
<dbReference type="Proteomes" id="UP000191522">
    <property type="component" value="Unassembled WGS sequence"/>
</dbReference>
<dbReference type="AlphaFoldDB" id="A0A1V6NRC0"/>
<keyword evidence="1" id="KW-0472">Membrane</keyword>
<feature type="domain" description="PLD phosphodiesterase" evidence="2">
    <location>
        <begin position="281"/>
        <end position="308"/>
    </location>
</feature>
<feature type="transmembrane region" description="Helical" evidence="1">
    <location>
        <begin position="23"/>
        <end position="44"/>
    </location>
</feature>
<keyword evidence="4" id="KW-1185">Reference proteome</keyword>
<dbReference type="PANTHER" id="PTHR21248">
    <property type="entry name" value="CARDIOLIPIN SYNTHASE"/>
    <property type="match status" value="1"/>
</dbReference>
<feature type="domain" description="PLD phosphodiesterase" evidence="2">
    <location>
        <begin position="569"/>
        <end position="596"/>
    </location>
</feature>
<evidence type="ECO:0000259" key="2">
    <source>
        <dbReference type="PROSITE" id="PS50035"/>
    </source>
</evidence>
<evidence type="ECO:0000313" key="4">
    <source>
        <dbReference type="Proteomes" id="UP000191522"/>
    </source>
</evidence>
<comment type="caution">
    <text evidence="3">The sequence shown here is derived from an EMBL/GenBank/DDBJ whole genome shotgun (WGS) entry which is preliminary data.</text>
</comment>
<proteinExistence type="predicted"/>
<keyword evidence="1" id="KW-0812">Transmembrane</keyword>
<dbReference type="PANTHER" id="PTHR21248:SF22">
    <property type="entry name" value="PHOSPHOLIPASE D"/>
    <property type="match status" value="1"/>
</dbReference>
<reference evidence="4" key="1">
    <citation type="journal article" date="2017" name="Nat. Microbiol.">
        <title>Global analysis of biosynthetic gene clusters reveals vast potential of secondary metabolite production in Penicillium species.</title>
        <authorList>
            <person name="Nielsen J.C."/>
            <person name="Grijseels S."/>
            <person name="Prigent S."/>
            <person name="Ji B."/>
            <person name="Dainat J."/>
            <person name="Nielsen K.F."/>
            <person name="Frisvad J.C."/>
            <person name="Workman M."/>
            <person name="Nielsen J."/>
        </authorList>
    </citation>
    <scope>NUCLEOTIDE SEQUENCE [LARGE SCALE GENOMIC DNA]</scope>
    <source>
        <strain evidence="4">IBT 11843</strain>
    </source>
</reference>
<dbReference type="InterPro" id="IPR001736">
    <property type="entry name" value="PLipase_D/transphosphatidylase"/>
</dbReference>
<dbReference type="OMA" id="FHAKYMV"/>
<name>A0A1V6NRC0_PENDC</name>
<dbReference type="EMBL" id="MDYL01000041">
    <property type="protein sequence ID" value="OQD67243.1"/>
    <property type="molecule type" value="Genomic_DNA"/>
</dbReference>
<dbReference type="Gene3D" id="3.30.870.10">
    <property type="entry name" value="Endonuclease Chain A"/>
    <property type="match status" value="2"/>
</dbReference>
<dbReference type="SUPFAM" id="SSF56024">
    <property type="entry name" value="Phospholipase D/nuclease"/>
    <property type="match status" value="2"/>
</dbReference>